<evidence type="ECO:0000313" key="2">
    <source>
        <dbReference type="Proteomes" id="UP000789525"/>
    </source>
</evidence>
<accession>A0ACA9K7E7</accession>
<evidence type="ECO:0000313" key="1">
    <source>
        <dbReference type="EMBL" id="CAG8457176.1"/>
    </source>
</evidence>
<keyword evidence="2" id="KW-1185">Reference proteome</keyword>
<dbReference type="Proteomes" id="UP000789525">
    <property type="component" value="Unassembled WGS sequence"/>
</dbReference>
<protein>
    <submittedName>
        <fullName evidence="1">474_t:CDS:1</fullName>
    </submittedName>
</protein>
<organism evidence="1 2">
    <name type="scientific">Acaulospora colombiana</name>
    <dbReference type="NCBI Taxonomy" id="27376"/>
    <lineage>
        <taxon>Eukaryota</taxon>
        <taxon>Fungi</taxon>
        <taxon>Fungi incertae sedis</taxon>
        <taxon>Mucoromycota</taxon>
        <taxon>Glomeromycotina</taxon>
        <taxon>Glomeromycetes</taxon>
        <taxon>Diversisporales</taxon>
        <taxon>Acaulosporaceae</taxon>
        <taxon>Acaulospora</taxon>
    </lineage>
</organism>
<dbReference type="EMBL" id="CAJVPT010001124">
    <property type="protein sequence ID" value="CAG8457176.1"/>
    <property type="molecule type" value="Genomic_DNA"/>
</dbReference>
<name>A0ACA9K7E7_9GLOM</name>
<sequence>MTQTRFLSLLIVSSLFPDLRVEQIVFFLEVEPETRARSQEFLFVNQVNYLSIEETHDWEMLSLRS</sequence>
<reference evidence="1" key="1">
    <citation type="submission" date="2021-06" db="EMBL/GenBank/DDBJ databases">
        <authorList>
            <person name="Kallberg Y."/>
            <person name="Tangrot J."/>
            <person name="Rosling A."/>
        </authorList>
    </citation>
    <scope>NUCLEOTIDE SEQUENCE</scope>
    <source>
        <strain evidence="1">CL356</strain>
    </source>
</reference>
<proteinExistence type="predicted"/>
<comment type="caution">
    <text evidence="1">The sequence shown here is derived from an EMBL/GenBank/DDBJ whole genome shotgun (WGS) entry which is preliminary data.</text>
</comment>
<gene>
    <name evidence="1" type="ORF">ACOLOM_LOCUS1012</name>
</gene>